<organism evidence="2 3">
    <name type="scientific">Klebsiella oxytoca</name>
    <dbReference type="NCBI Taxonomy" id="571"/>
    <lineage>
        <taxon>Bacteria</taxon>
        <taxon>Pseudomonadati</taxon>
        <taxon>Pseudomonadota</taxon>
        <taxon>Gammaproteobacteria</taxon>
        <taxon>Enterobacterales</taxon>
        <taxon>Enterobacteriaceae</taxon>
        <taxon>Klebsiella/Raoultella group</taxon>
        <taxon>Klebsiella</taxon>
    </lineage>
</organism>
<proteinExistence type="predicted"/>
<keyword evidence="4" id="KW-1185">Reference proteome</keyword>
<reference evidence="1 4" key="2">
    <citation type="submission" date="2021-03" db="EMBL/GenBank/DDBJ databases">
        <authorList>
            <person name="Stanton E."/>
        </authorList>
    </citation>
    <scope>NUCLEOTIDE SEQUENCE [LARGE SCALE GENOMIC DNA]</scope>
    <source>
        <strain evidence="1 4">2020EL-00037</strain>
    </source>
</reference>
<gene>
    <name evidence="2" type="ORF">DET57_12951</name>
    <name evidence="1" type="ORF">J7S78_28365</name>
</gene>
<evidence type="ECO:0000313" key="4">
    <source>
        <dbReference type="Proteomes" id="UP000673434"/>
    </source>
</evidence>
<accession>A0A168E7X2</accession>
<evidence type="ECO:0000313" key="1">
    <source>
        <dbReference type="EMBL" id="MBQ0603715.1"/>
    </source>
</evidence>
<reference evidence="2 3" key="1">
    <citation type="submission" date="2018-05" db="EMBL/GenBank/DDBJ databases">
        <title>Freshwater and sediment microbial communities from various areas in North America, analyzing microbe dynamics in response to fracking.</title>
        <authorList>
            <person name="Lamendella R."/>
        </authorList>
    </citation>
    <scope>NUCLEOTIDE SEQUENCE [LARGE SCALE GENOMIC DNA]</scope>
    <source>
        <strain evidence="2 3">67</strain>
    </source>
</reference>
<dbReference type="EMBL" id="JAGKON010000040">
    <property type="protein sequence ID" value="MBQ0603715.1"/>
    <property type="molecule type" value="Genomic_DNA"/>
</dbReference>
<dbReference type="Proteomes" id="UP000247485">
    <property type="component" value="Unassembled WGS sequence"/>
</dbReference>
<evidence type="ECO:0000313" key="2">
    <source>
        <dbReference type="EMBL" id="PXW36535.1"/>
    </source>
</evidence>
<sequence>MITLVTLAIISIPVIYILWDKYIRIYPLSYFGIGDVQRVANWENPEWRVRVFSRGGMTSHEWIKINTCQLEAFKSELQRRKAKFPSSD</sequence>
<evidence type="ECO:0000313" key="3">
    <source>
        <dbReference type="Proteomes" id="UP000247485"/>
    </source>
</evidence>
<dbReference type="EMBL" id="QJJG01000029">
    <property type="protein sequence ID" value="PXW36535.1"/>
    <property type="molecule type" value="Genomic_DNA"/>
</dbReference>
<dbReference type="AlphaFoldDB" id="A0A168E7X2"/>
<dbReference type="RefSeq" id="WP_064349910.1">
    <property type="nucleotide sequence ID" value="NZ_CABGTQ010000039.1"/>
</dbReference>
<dbReference type="Proteomes" id="UP000673434">
    <property type="component" value="Unassembled WGS sequence"/>
</dbReference>
<comment type="caution">
    <text evidence="2">The sequence shown here is derived from an EMBL/GenBank/DDBJ whole genome shotgun (WGS) entry which is preliminary data.</text>
</comment>
<protein>
    <submittedName>
        <fullName evidence="2">Uncharacterized protein</fullName>
    </submittedName>
</protein>
<name>A0A168E7X2_KLEOX</name>